<reference evidence="1 2" key="1">
    <citation type="journal article" date="2019" name="Nat. Ecol. Evol.">
        <title>Megaphylogeny resolves global patterns of mushroom evolution.</title>
        <authorList>
            <person name="Varga T."/>
            <person name="Krizsan K."/>
            <person name="Foldi C."/>
            <person name="Dima B."/>
            <person name="Sanchez-Garcia M."/>
            <person name="Sanchez-Ramirez S."/>
            <person name="Szollosi G.J."/>
            <person name="Szarkandi J.G."/>
            <person name="Papp V."/>
            <person name="Albert L."/>
            <person name="Andreopoulos W."/>
            <person name="Angelini C."/>
            <person name="Antonin V."/>
            <person name="Barry K.W."/>
            <person name="Bougher N.L."/>
            <person name="Buchanan P."/>
            <person name="Buyck B."/>
            <person name="Bense V."/>
            <person name="Catcheside P."/>
            <person name="Chovatia M."/>
            <person name="Cooper J."/>
            <person name="Damon W."/>
            <person name="Desjardin D."/>
            <person name="Finy P."/>
            <person name="Geml J."/>
            <person name="Haridas S."/>
            <person name="Hughes K."/>
            <person name="Justo A."/>
            <person name="Karasinski D."/>
            <person name="Kautmanova I."/>
            <person name="Kiss B."/>
            <person name="Kocsube S."/>
            <person name="Kotiranta H."/>
            <person name="LaButti K.M."/>
            <person name="Lechner B.E."/>
            <person name="Liimatainen K."/>
            <person name="Lipzen A."/>
            <person name="Lukacs Z."/>
            <person name="Mihaltcheva S."/>
            <person name="Morgado L.N."/>
            <person name="Niskanen T."/>
            <person name="Noordeloos M.E."/>
            <person name="Ohm R.A."/>
            <person name="Ortiz-Santana B."/>
            <person name="Ovrebo C."/>
            <person name="Racz N."/>
            <person name="Riley R."/>
            <person name="Savchenko A."/>
            <person name="Shiryaev A."/>
            <person name="Soop K."/>
            <person name="Spirin V."/>
            <person name="Szebenyi C."/>
            <person name="Tomsovsky M."/>
            <person name="Tulloss R.E."/>
            <person name="Uehling J."/>
            <person name="Grigoriev I.V."/>
            <person name="Vagvolgyi C."/>
            <person name="Papp T."/>
            <person name="Martin F.M."/>
            <person name="Miettinen O."/>
            <person name="Hibbett D.S."/>
            <person name="Nagy L.G."/>
        </authorList>
    </citation>
    <scope>NUCLEOTIDE SEQUENCE [LARGE SCALE GENOMIC DNA]</scope>
    <source>
        <strain evidence="1 2">OMC1185</strain>
    </source>
</reference>
<sequence length="72" mass="7906">MGGKSHADDNAEISGRFGLEGLGDLVRAIVAYSLRKAIAPIRISLSMYLSPAFSRRLSDPVSRSIIRLFTRK</sequence>
<dbReference type="EMBL" id="ML213516">
    <property type="protein sequence ID" value="TFK49416.1"/>
    <property type="molecule type" value="Genomic_DNA"/>
</dbReference>
<dbReference type="STRING" id="5364.A0A5C3MYZ9"/>
<protein>
    <submittedName>
        <fullName evidence="1">Uncharacterized protein</fullName>
    </submittedName>
</protein>
<evidence type="ECO:0000313" key="1">
    <source>
        <dbReference type="EMBL" id="TFK49416.1"/>
    </source>
</evidence>
<organism evidence="1 2">
    <name type="scientific">Heliocybe sulcata</name>
    <dbReference type="NCBI Taxonomy" id="5364"/>
    <lineage>
        <taxon>Eukaryota</taxon>
        <taxon>Fungi</taxon>
        <taxon>Dikarya</taxon>
        <taxon>Basidiomycota</taxon>
        <taxon>Agaricomycotina</taxon>
        <taxon>Agaricomycetes</taxon>
        <taxon>Gloeophyllales</taxon>
        <taxon>Gloeophyllaceae</taxon>
        <taxon>Heliocybe</taxon>
    </lineage>
</organism>
<dbReference type="AlphaFoldDB" id="A0A5C3MYZ9"/>
<gene>
    <name evidence="1" type="ORF">OE88DRAFT_1662988</name>
</gene>
<accession>A0A5C3MYZ9</accession>
<name>A0A5C3MYZ9_9AGAM</name>
<dbReference type="OrthoDB" id="5580261at2759"/>
<evidence type="ECO:0000313" key="2">
    <source>
        <dbReference type="Proteomes" id="UP000305948"/>
    </source>
</evidence>
<dbReference type="Proteomes" id="UP000305948">
    <property type="component" value="Unassembled WGS sequence"/>
</dbReference>
<keyword evidence="2" id="KW-1185">Reference proteome</keyword>
<proteinExistence type="predicted"/>